<dbReference type="GO" id="GO:0004497">
    <property type="term" value="F:monooxygenase activity"/>
    <property type="evidence" value="ECO:0007669"/>
    <property type="project" value="UniProtKB-KW"/>
</dbReference>
<keyword evidence="2" id="KW-0503">Monooxygenase</keyword>
<organism evidence="2 3">
    <name type="scientific">Sulfitobacter brevis</name>
    <dbReference type="NCBI Taxonomy" id="74348"/>
    <lineage>
        <taxon>Bacteria</taxon>
        <taxon>Pseudomonadati</taxon>
        <taxon>Pseudomonadota</taxon>
        <taxon>Alphaproteobacteria</taxon>
        <taxon>Rhodobacterales</taxon>
        <taxon>Roseobacteraceae</taxon>
        <taxon>Sulfitobacter</taxon>
    </lineage>
</organism>
<name>A0A1I1YL57_9RHOB</name>
<proteinExistence type="predicted"/>
<dbReference type="InterPro" id="IPR007138">
    <property type="entry name" value="ABM_dom"/>
</dbReference>
<protein>
    <submittedName>
        <fullName evidence="2">Antibiotic biosynthesis monooxygenase</fullName>
    </submittedName>
</protein>
<dbReference type="Proteomes" id="UP000198977">
    <property type="component" value="Unassembled WGS sequence"/>
</dbReference>
<dbReference type="Gene3D" id="3.30.70.100">
    <property type="match status" value="1"/>
</dbReference>
<dbReference type="OrthoDB" id="2082794at2"/>
<dbReference type="RefSeq" id="WP_093923537.1">
    <property type="nucleotide sequence ID" value="NZ_FOMW01000005.1"/>
</dbReference>
<reference evidence="2 3" key="1">
    <citation type="submission" date="2016-10" db="EMBL/GenBank/DDBJ databases">
        <authorList>
            <person name="de Groot N.N."/>
        </authorList>
    </citation>
    <scope>NUCLEOTIDE SEQUENCE [LARGE SCALE GENOMIC DNA]</scope>
    <source>
        <strain evidence="2 3">DSM 11443</strain>
    </source>
</reference>
<dbReference type="InterPro" id="IPR011008">
    <property type="entry name" value="Dimeric_a/b-barrel"/>
</dbReference>
<dbReference type="EMBL" id="FOMW01000005">
    <property type="protein sequence ID" value="SFE20247.1"/>
    <property type="molecule type" value="Genomic_DNA"/>
</dbReference>
<gene>
    <name evidence="2" type="ORF">SAMN04488523_105300</name>
</gene>
<evidence type="ECO:0000313" key="2">
    <source>
        <dbReference type="EMBL" id="SFE20247.1"/>
    </source>
</evidence>
<dbReference type="STRING" id="74348.SAMN04488523_105300"/>
<evidence type="ECO:0000313" key="3">
    <source>
        <dbReference type="Proteomes" id="UP000198977"/>
    </source>
</evidence>
<dbReference type="AlphaFoldDB" id="A0A1I1YL57"/>
<keyword evidence="3" id="KW-1185">Reference proteome</keyword>
<dbReference type="SUPFAM" id="SSF54909">
    <property type="entry name" value="Dimeric alpha+beta barrel"/>
    <property type="match status" value="1"/>
</dbReference>
<sequence>MSDVIEWVLEMRVQDGQADAVQPLIDEMVAATKADEQGALHYEYYMTPDRSTCTVLERYADNAAVMAHLGNFGAKFAERFMTVFTPERFNVYGPANDEVRAALAGFGANHLEQAAGFHR</sequence>
<feature type="domain" description="ABM" evidence="1">
    <location>
        <begin position="8"/>
        <end position="70"/>
    </location>
</feature>
<accession>A0A1I1YL57</accession>
<dbReference type="Pfam" id="PF03992">
    <property type="entry name" value="ABM"/>
    <property type="match status" value="1"/>
</dbReference>
<keyword evidence="2" id="KW-0560">Oxidoreductase</keyword>
<evidence type="ECO:0000259" key="1">
    <source>
        <dbReference type="Pfam" id="PF03992"/>
    </source>
</evidence>